<evidence type="ECO:0000259" key="2">
    <source>
        <dbReference type="Pfam" id="PF01408"/>
    </source>
</evidence>
<dbReference type="Pfam" id="PF22725">
    <property type="entry name" value="GFO_IDH_MocA_C3"/>
    <property type="match status" value="1"/>
</dbReference>
<dbReference type="AlphaFoldDB" id="A0A934VLD8"/>
<evidence type="ECO:0000259" key="1">
    <source>
        <dbReference type="Pfam" id="PF01261"/>
    </source>
</evidence>
<dbReference type="RefSeq" id="WP_200355855.1">
    <property type="nucleotide sequence ID" value="NZ_JAENIL010000020.1"/>
</dbReference>
<evidence type="ECO:0000313" key="5">
    <source>
        <dbReference type="Proteomes" id="UP000617628"/>
    </source>
</evidence>
<keyword evidence="5" id="KW-1185">Reference proteome</keyword>
<accession>A0A934VLD8</accession>
<dbReference type="Pfam" id="PF01408">
    <property type="entry name" value="GFO_IDH_MocA"/>
    <property type="match status" value="1"/>
</dbReference>
<dbReference type="InterPro" id="IPR036291">
    <property type="entry name" value="NAD(P)-bd_dom_sf"/>
</dbReference>
<dbReference type="Proteomes" id="UP000617628">
    <property type="component" value="Unassembled WGS sequence"/>
</dbReference>
<dbReference type="InterPro" id="IPR036237">
    <property type="entry name" value="Xyl_isomerase-like_sf"/>
</dbReference>
<proteinExistence type="predicted"/>
<dbReference type="EMBL" id="JAENIL010000020">
    <property type="protein sequence ID" value="MBK1877641.1"/>
    <property type="molecule type" value="Genomic_DNA"/>
</dbReference>
<dbReference type="Gene3D" id="3.20.20.150">
    <property type="entry name" value="Divalent-metal-dependent TIM barrel enzymes"/>
    <property type="match status" value="1"/>
</dbReference>
<dbReference type="PANTHER" id="PTHR43708">
    <property type="entry name" value="CONSERVED EXPRESSED OXIDOREDUCTASE (EUROFUNG)"/>
    <property type="match status" value="1"/>
</dbReference>
<dbReference type="SUPFAM" id="SSF51658">
    <property type="entry name" value="Xylose isomerase-like"/>
    <property type="match status" value="1"/>
</dbReference>
<feature type="domain" description="Xylose isomerase-like TIM barrel" evidence="1">
    <location>
        <begin position="51"/>
        <end position="272"/>
    </location>
</feature>
<dbReference type="Pfam" id="PF01261">
    <property type="entry name" value="AP_endonuc_2"/>
    <property type="match status" value="1"/>
</dbReference>
<gene>
    <name evidence="4" type="ORF">JIN87_12255</name>
</gene>
<comment type="caution">
    <text evidence="4">The sequence shown here is derived from an EMBL/GenBank/DDBJ whole genome shotgun (WGS) entry which is preliminary data.</text>
</comment>
<dbReference type="InterPro" id="IPR013022">
    <property type="entry name" value="Xyl_isomerase-like_TIM-brl"/>
</dbReference>
<organism evidence="4 5">
    <name type="scientific">Pelagicoccus mobilis</name>
    <dbReference type="NCBI Taxonomy" id="415221"/>
    <lineage>
        <taxon>Bacteria</taxon>
        <taxon>Pseudomonadati</taxon>
        <taxon>Verrucomicrobiota</taxon>
        <taxon>Opitutia</taxon>
        <taxon>Puniceicoccales</taxon>
        <taxon>Pelagicoccaceae</taxon>
        <taxon>Pelagicoccus</taxon>
    </lineage>
</organism>
<feature type="domain" description="Gfo/Idh/MocA-like oxidoreductase N-terminal" evidence="2">
    <location>
        <begin position="288"/>
        <end position="403"/>
    </location>
</feature>
<dbReference type="GO" id="GO:0000166">
    <property type="term" value="F:nucleotide binding"/>
    <property type="evidence" value="ECO:0007669"/>
    <property type="project" value="InterPro"/>
</dbReference>
<dbReference type="InterPro" id="IPR000683">
    <property type="entry name" value="Gfo/Idh/MocA-like_OxRdtase_N"/>
</dbReference>
<evidence type="ECO:0000259" key="3">
    <source>
        <dbReference type="Pfam" id="PF22725"/>
    </source>
</evidence>
<dbReference type="InterPro" id="IPR055170">
    <property type="entry name" value="GFO_IDH_MocA-like_dom"/>
</dbReference>
<dbReference type="Gene3D" id="3.40.50.720">
    <property type="entry name" value="NAD(P)-binding Rossmann-like Domain"/>
    <property type="match status" value="1"/>
</dbReference>
<feature type="domain" description="GFO/IDH/MocA-like oxidoreductase" evidence="3">
    <location>
        <begin position="415"/>
        <end position="544"/>
    </location>
</feature>
<dbReference type="PANTHER" id="PTHR43708:SF8">
    <property type="entry name" value="OXIDOREDUCTASE"/>
    <property type="match status" value="1"/>
</dbReference>
<dbReference type="SUPFAM" id="SSF55347">
    <property type="entry name" value="Glyceraldehyde-3-phosphate dehydrogenase-like, C-terminal domain"/>
    <property type="match status" value="1"/>
</dbReference>
<dbReference type="SUPFAM" id="SSF51735">
    <property type="entry name" value="NAD(P)-binding Rossmann-fold domains"/>
    <property type="match status" value="1"/>
</dbReference>
<reference evidence="4" key="1">
    <citation type="submission" date="2021-01" db="EMBL/GenBank/DDBJ databases">
        <title>Modified the classification status of verrucomicrobia.</title>
        <authorList>
            <person name="Feng X."/>
        </authorList>
    </citation>
    <scope>NUCLEOTIDE SEQUENCE</scope>
    <source>
        <strain evidence="4">KCTC 13126</strain>
    </source>
</reference>
<sequence>MSSRFSFITANLVAETLDYHMTDGWMQGDNATNEYYRPIETYEERFGAMLEKVKMLGFSAIDLWAAHLHFSWATLEHVETAKRLLQEKGMVARSYAAWVGDSSAELKATCRVCKELGMRYISGHIEFVNSDRTAAVEILRSFGVGYAIENHTETSIEILRARLGEGDEDVMGIALDLGWCGTREWDALEGLKELYDRIFTVHLKDVKAKRSEPTGYEFIDMGHETCLLGEGIVPVEAVLKELRRRDFRGSIGVEHEPEKYDPTDEIREGLSRAEKWWTEAEPVVENPLKVVIVGCGNIANAYGEALAKRPEIVVLGAQDLDTARAEEWVGTFGGKAYETLDEVLADDAVEAVINLTIQAAHFEVVSKCLEAGKQVHSEKPLAPTYVEAKQLVELAKEKGLRLSCAPATWLGESQQTAKRLIEEGAIGKPKLAYVNVDWGRIEGWHPAPAGFYKVGALADVGVYPITLLTKWFGPVKSVLADGAKLLPERRDKDGKAFELEREDWMSLVLEFRSGFRARLTASFYVGLVEGSNPAYEIHGDDGALKSNWFAATAPIELGKNGEGFKTVKLDSLPIGEGAWYCDWSAGVYGLWKALREGGAHPTTGEQAAHVVEVVEAAHAAIAEGRSVELESEF</sequence>
<evidence type="ECO:0000313" key="4">
    <source>
        <dbReference type="EMBL" id="MBK1877641.1"/>
    </source>
</evidence>
<dbReference type="InterPro" id="IPR051317">
    <property type="entry name" value="Gfo/Idh/MocA_oxidoreduct"/>
</dbReference>
<protein>
    <submittedName>
        <fullName evidence="4">Gfo/Idh/MocA family oxidoreductase</fullName>
    </submittedName>
</protein>
<dbReference type="Gene3D" id="3.30.360.10">
    <property type="entry name" value="Dihydrodipicolinate Reductase, domain 2"/>
    <property type="match status" value="1"/>
</dbReference>
<name>A0A934VLD8_9BACT</name>